<dbReference type="GO" id="GO:0020037">
    <property type="term" value="F:heme binding"/>
    <property type="evidence" value="ECO:0007669"/>
    <property type="project" value="InterPro"/>
</dbReference>
<keyword evidence="4" id="KW-0560">Oxidoreductase</keyword>
<keyword evidence="8" id="KW-1185">Reference proteome</keyword>
<dbReference type="Gene3D" id="1.10.630.10">
    <property type="entry name" value="Cytochrome P450"/>
    <property type="match status" value="1"/>
</dbReference>
<dbReference type="GO" id="GO:0005506">
    <property type="term" value="F:iron ion binding"/>
    <property type="evidence" value="ECO:0007669"/>
    <property type="project" value="InterPro"/>
</dbReference>
<name>A0A0S4QH65_9ACTN</name>
<evidence type="ECO:0000256" key="4">
    <source>
        <dbReference type="ARBA" id="ARBA00023002"/>
    </source>
</evidence>
<dbReference type="InterPro" id="IPR036396">
    <property type="entry name" value="Cyt_P450_sf"/>
</dbReference>
<evidence type="ECO:0000313" key="7">
    <source>
        <dbReference type="EMBL" id="CUU54574.1"/>
    </source>
</evidence>
<evidence type="ECO:0008006" key="9">
    <source>
        <dbReference type="Google" id="ProtNLM"/>
    </source>
</evidence>
<dbReference type="GO" id="GO:0016705">
    <property type="term" value="F:oxidoreductase activity, acting on paired donors, with incorporation or reduction of molecular oxygen"/>
    <property type="evidence" value="ECO:0007669"/>
    <property type="project" value="InterPro"/>
</dbReference>
<dbReference type="InterPro" id="IPR001128">
    <property type="entry name" value="Cyt_P450"/>
</dbReference>
<proteinExistence type="inferred from homology"/>
<comment type="similarity">
    <text evidence="1">Belongs to the cytochrome P450 family.</text>
</comment>
<keyword evidence="6" id="KW-0503">Monooxygenase</keyword>
<dbReference type="AlphaFoldDB" id="A0A0S4QH65"/>
<dbReference type="RefSeq" id="WP_091272225.1">
    <property type="nucleotide sequence ID" value="NZ_FAOZ01000003.1"/>
</dbReference>
<organism evidence="7 8">
    <name type="scientific">Parafrankia irregularis</name>
    <dbReference type="NCBI Taxonomy" id="795642"/>
    <lineage>
        <taxon>Bacteria</taxon>
        <taxon>Bacillati</taxon>
        <taxon>Actinomycetota</taxon>
        <taxon>Actinomycetes</taxon>
        <taxon>Frankiales</taxon>
        <taxon>Frankiaceae</taxon>
        <taxon>Parafrankia</taxon>
    </lineage>
</organism>
<dbReference type="EMBL" id="FAOZ01000003">
    <property type="protein sequence ID" value="CUU54574.1"/>
    <property type="molecule type" value="Genomic_DNA"/>
</dbReference>
<dbReference type="PANTHER" id="PTHR46696:SF1">
    <property type="entry name" value="CYTOCHROME P450 YJIB-RELATED"/>
    <property type="match status" value="1"/>
</dbReference>
<evidence type="ECO:0000256" key="1">
    <source>
        <dbReference type="ARBA" id="ARBA00010617"/>
    </source>
</evidence>
<keyword evidence="3" id="KW-0479">Metal-binding</keyword>
<keyword evidence="5" id="KW-0408">Iron</keyword>
<dbReference type="CDD" id="cd20625">
    <property type="entry name" value="CYP164-like"/>
    <property type="match status" value="1"/>
</dbReference>
<dbReference type="SUPFAM" id="SSF48264">
    <property type="entry name" value="Cytochrome P450"/>
    <property type="match status" value="1"/>
</dbReference>
<evidence type="ECO:0000256" key="6">
    <source>
        <dbReference type="ARBA" id="ARBA00023033"/>
    </source>
</evidence>
<dbReference type="Pfam" id="PF00067">
    <property type="entry name" value="p450"/>
    <property type="match status" value="1"/>
</dbReference>
<protein>
    <recommendedName>
        <fullName evidence="9">Cytochrome P450</fullName>
    </recommendedName>
</protein>
<sequence>MTTTATGPEGQAPTDAATQIAPAGGISAEVLGQAVIDSFDPAWRHDPYRAYGILRAAGTFLPGPLGTSLVPGYAECAAILADPVWSHAEESELLHPASDVELPGSFLWMEPPDHTRLRGLVSRAFTPRTIEATRPTARRVVDELLDRALAVGELDLIEEFAYPLPLTMICELLGVPASEHAAVRRMSAGIARGLDPDDLLSPAELAERTAAVGEFREFFGALVADRRADPRDDLISALAQVHAEGDRLTTTEMLGTLLILVVAGHETTVNLIGNGVLALMRNPDQLDALRRAPELALPAVEEMLRFDPPAQVTTRTARGEVTVAGRVFTPGEAVILVLGSANRDPRAFDEADRFRIDRYAGGARVNRHLALGMGLHYCLGAPLVRLEVSEALRAVATRLTGITLLADPPPYRPNIVVRGMSALPVRVAG</sequence>
<evidence type="ECO:0000256" key="5">
    <source>
        <dbReference type="ARBA" id="ARBA00023004"/>
    </source>
</evidence>
<evidence type="ECO:0000313" key="8">
    <source>
        <dbReference type="Proteomes" id="UP000198802"/>
    </source>
</evidence>
<dbReference type="InterPro" id="IPR002397">
    <property type="entry name" value="Cyt_P450_B"/>
</dbReference>
<dbReference type="FunFam" id="1.10.630.10:FF:000018">
    <property type="entry name" value="Cytochrome P450 monooxygenase"/>
    <property type="match status" value="1"/>
</dbReference>
<evidence type="ECO:0000256" key="3">
    <source>
        <dbReference type="ARBA" id="ARBA00022723"/>
    </source>
</evidence>
<keyword evidence="2" id="KW-0349">Heme</keyword>
<dbReference type="PANTHER" id="PTHR46696">
    <property type="entry name" value="P450, PUTATIVE (EUROFUNG)-RELATED"/>
    <property type="match status" value="1"/>
</dbReference>
<reference evidence="8" key="1">
    <citation type="submission" date="2015-11" db="EMBL/GenBank/DDBJ databases">
        <authorList>
            <person name="Varghese N."/>
        </authorList>
    </citation>
    <scope>NUCLEOTIDE SEQUENCE [LARGE SCALE GENOMIC DNA]</scope>
    <source>
        <strain evidence="8">DSM 45899</strain>
    </source>
</reference>
<gene>
    <name evidence="7" type="ORF">Ga0074812_10364</name>
</gene>
<dbReference type="PRINTS" id="PR00359">
    <property type="entry name" value="BP450"/>
</dbReference>
<dbReference type="GO" id="GO:0004497">
    <property type="term" value="F:monooxygenase activity"/>
    <property type="evidence" value="ECO:0007669"/>
    <property type="project" value="UniProtKB-KW"/>
</dbReference>
<evidence type="ECO:0000256" key="2">
    <source>
        <dbReference type="ARBA" id="ARBA00022617"/>
    </source>
</evidence>
<dbReference type="Proteomes" id="UP000198802">
    <property type="component" value="Unassembled WGS sequence"/>
</dbReference>
<accession>A0A0S4QH65</accession>